<sequence>MLAPIQGTNQYWFCVKGEVKVMIAEYGSPTLFLRLSCAEYDSADIVQYLGKLSNAPQSYSISRLFTEDPVSLL</sequence>
<name>A0A1X7TGH7_AMPQE</name>
<proteinExistence type="predicted"/>
<evidence type="ECO:0008006" key="2">
    <source>
        <dbReference type="Google" id="ProtNLM"/>
    </source>
</evidence>
<accession>A0A1X7TGH7</accession>
<dbReference type="EnsemblMetazoa" id="Aqu2.1.13543_001">
    <property type="protein sequence ID" value="Aqu2.1.13543_001"/>
    <property type="gene ID" value="Aqu2.1.13543"/>
</dbReference>
<evidence type="ECO:0000313" key="1">
    <source>
        <dbReference type="EnsemblMetazoa" id="Aqu2.1.13543_001"/>
    </source>
</evidence>
<dbReference type="InParanoid" id="A0A1X7TGH7"/>
<reference evidence="1" key="1">
    <citation type="submission" date="2017-05" db="UniProtKB">
        <authorList>
            <consortium name="EnsemblMetazoa"/>
        </authorList>
    </citation>
    <scope>IDENTIFICATION</scope>
</reference>
<protein>
    <recommendedName>
        <fullName evidence="2">Helitron helicase-like domain-containing protein</fullName>
    </recommendedName>
</protein>
<organism evidence="1">
    <name type="scientific">Amphimedon queenslandica</name>
    <name type="common">Sponge</name>
    <dbReference type="NCBI Taxonomy" id="400682"/>
    <lineage>
        <taxon>Eukaryota</taxon>
        <taxon>Metazoa</taxon>
        <taxon>Porifera</taxon>
        <taxon>Demospongiae</taxon>
        <taxon>Heteroscleromorpha</taxon>
        <taxon>Haplosclerida</taxon>
        <taxon>Niphatidae</taxon>
        <taxon>Amphimedon</taxon>
    </lineage>
</organism>
<dbReference type="AlphaFoldDB" id="A0A1X7TGH7"/>